<name>A0A6P8J5B6_ACTTE</name>
<dbReference type="RefSeq" id="XP_031573133.1">
    <property type="nucleotide sequence ID" value="XM_031717273.1"/>
</dbReference>
<proteinExistence type="inferred from homology"/>
<dbReference type="PANTHER" id="PTHR24280:SF4">
    <property type="entry name" value="CYTOCHROME P450 20A1"/>
    <property type="match status" value="1"/>
</dbReference>
<dbReference type="GO" id="GO:0005506">
    <property type="term" value="F:iron ion binding"/>
    <property type="evidence" value="ECO:0007669"/>
    <property type="project" value="InterPro"/>
</dbReference>
<dbReference type="PANTHER" id="PTHR24280">
    <property type="entry name" value="CYTOCHROME P450 20A1"/>
    <property type="match status" value="1"/>
</dbReference>
<dbReference type="GeneID" id="116307122"/>
<evidence type="ECO:0000256" key="1">
    <source>
        <dbReference type="ARBA" id="ARBA00010617"/>
    </source>
</evidence>
<dbReference type="GO" id="GO:0004497">
    <property type="term" value="F:monooxygenase activity"/>
    <property type="evidence" value="ECO:0007669"/>
    <property type="project" value="InterPro"/>
</dbReference>
<keyword evidence="3" id="KW-1133">Transmembrane helix</keyword>
<evidence type="ECO:0000256" key="2">
    <source>
        <dbReference type="PIRSR" id="PIRSR602401-1"/>
    </source>
</evidence>
<accession>A0A6P8J5B6</accession>
<dbReference type="OrthoDB" id="1470350at2759"/>
<organism evidence="4 5">
    <name type="scientific">Actinia tenebrosa</name>
    <name type="common">Australian red waratah sea anemone</name>
    <dbReference type="NCBI Taxonomy" id="6105"/>
    <lineage>
        <taxon>Eukaryota</taxon>
        <taxon>Metazoa</taxon>
        <taxon>Cnidaria</taxon>
        <taxon>Anthozoa</taxon>
        <taxon>Hexacorallia</taxon>
        <taxon>Actiniaria</taxon>
        <taxon>Actiniidae</taxon>
        <taxon>Actinia</taxon>
    </lineage>
</organism>
<dbReference type="InterPro" id="IPR036396">
    <property type="entry name" value="Cyt_P450_sf"/>
</dbReference>
<dbReference type="PRINTS" id="PR00463">
    <property type="entry name" value="EP450I"/>
</dbReference>
<dbReference type="InParanoid" id="A0A6P8J5B6"/>
<feature type="binding site" description="axial binding residue" evidence="2">
    <location>
        <position position="427"/>
    </location>
    <ligand>
        <name>heme</name>
        <dbReference type="ChEBI" id="CHEBI:30413"/>
    </ligand>
    <ligandPart>
        <name>Fe</name>
        <dbReference type="ChEBI" id="CHEBI:18248"/>
    </ligandPart>
</feature>
<keyword evidence="2" id="KW-0408">Iron</keyword>
<sequence>MFPSHLHVADFGIFAVVAVFALIVILLSLFDFRKSAKGPSIPGPGPSNPESGNLDDVKKAGSLHEYMVYLHDTYGKIVGFWWGETYTVSVACPYLWKDIQGIFDRPRELFKLFEPLIGKKSIQYKNGPKGRQLRQVTDRSFSHEAVMNYYDCILETAKEMEAKWESLPKGEHIPLEKNMIYLAVKSMGLAGLGKTFRGDKESAKFIEAYETCWQEMEAQLGTPPPTEGSDRHEKFEEGRKIMRSTIKDVIKARKNMDQKTDKLFIDSMIEYDQIDQEELEDDILTFMIGGFHTTGNMMIWCFYYLALHPEVQEKVYQELIEVLGEEDIVPAAASQLKYCRQVIDETLRCSILAPWGARVQMDHDLQIGDHVVPKETPIMIPFGVVLHDPEIFPEPQRFDPDRFSPENAKDLPSLAFQPFGFAGKRKCPGWRFSITEGLVFLSVFIRRFKVELVAGQKVQPVHRLVTSPNEEVWITINKR</sequence>
<dbReference type="AlphaFoldDB" id="A0A6P8J5B6"/>
<dbReference type="InterPro" id="IPR052666">
    <property type="entry name" value="CYP450_20A1-like"/>
</dbReference>
<reference evidence="5" key="1">
    <citation type="submission" date="2025-08" db="UniProtKB">
        <authorList>
            <consortium name="RefSeq"/>
        </authorList>
    </citation>
    <scope>IDENTIFICATION</scope>
    <source>
        <tissue evidence="5">Tentacle</tissue>
    </source>
</reference>
<keyword evidence="3" id="KW-0472">Membrane</keyword>
<evidence type="ECO:0000256" key="3">
    <source>
        <dbReference type="SAM" id="Phobius"/>
    </source>
</evidence>
<dbReference type="FunCoup" id="A0A6P8J5B6">
    <property type="interactions" value="361"/>
</dbReference>
<gene>
    <name evidence="5" type="primary">LOC116307122</name>
</gene>
<evidence type="ECO:0000313" key="4">
    <source>
        <dbReference type="Proteomes" id="UP000515163"/>
    </source>
</evidence>
<dbReference type="KEGG" id="aten:116307122"/>
<dbReference type="Proteomes" id="UP000515163">
    <property type="component" value="Unplaced"/>
</dbReference>
<keyword evidence="2" id="KW-0479">Metal-binding</keyword>
<protein>
    <submittedName>
        <fullName evidence="5">Cytochrome P450 20A1-like</fullName>
    </submittedName>
</protein>
<dbReference type="SUPFAM" id="SSF48264">
    <property type="entry name" value="Cytochrome P450"/>
    <property type="match status" value="1"/>
</dbReference>
<dbReference type="GO" id="GO:0016705">
    <property type="term" value="F:oxidoreductase activity, acting on paired donors, with incorporation or reduction of molecular oxygen"/>
    <property type="evidence" value="ECO:0007669"/>
    <property type="project" value="InterPro"/>
</dbReference>
<feature type="transmembrane region" description="Helical" evidence="3">
    <location>
        <begin position="12"/>
        <end position="30"/>
    </location>
</feature>
<keyword evidence="4" id="KW-1185">Reference proteome</keyword>
<dbReference type="GO" id="GO:0016020">
    <property type="term" value="C:membrane"/>
    <property type="evidence" value="ECO:0007669"/>
    <property type="project" value="TreeGrafter"/>
</dbReference>
<keyword evidence="2" id="KW-0349">Heme</keyword>
<dbReference type="InterPro" id="IPR001128">
    <property type="entry name" value="Cyt_P450"/>
</dbReference>
<dbReference type="Pfam" id="PF00067">
    <property type="entry name" value="p450"/>
    <property type="match status" value="1"/>
</dbReference>
<keyword evidence="3" id="KW-0812">Transmembrane</keyword>
<comment type="cofactor">
    <cofactor evidence="2">
        <name>heme</name>
        <dbReference type="ChEBI" id="CHEBI:30413"/>
    </cofactor>
</comment>
<dbReference type="Gene3D" id="1.10.630.10">
    <property type="entry name" value="Cytochrome P450"/>
    <property type="match status" value="1"/>
</dbReference>
<dbReference type="InterPro" id="IPR002401">
    <property type="entry name" value="Cyt_P450_E_grp-I"/>
</dbReference>
<comment type="similarity">
    <text evidence="1">Belongs to the cytochrome P450 family.</text>
</comment>
<dbReference type="GO" id="GO:0020037">
    <property type="term" value="F:heme binding"/>
    <property type="evidence" value="ECO:0007669"/>
    <property type="project" value="InterPro"/>
</dbReference>
<evidence type="ECO:0000313" key="5">
    <source>
        <dbReference type="RefSeq" id="XP_031573133.1"/>
    </source>
</evidence>